<reference evidence="2" key="3">
    <citation type="journal article" date="2014" name="Nature">
        <title>Elephant shark genome provides unique insights into gnathostome evolution.</title>
        <authorList>
            <consortium name="International Elephant Shark Genome Sequencing Consortium"/>
            <person name="Venkatesh B."/>
            <person name="Lee A.P."/>
            <person name="Ravi V."/>
            <person name="Maurya A.K."/>
            <person name="Lian M.M."/>
            <person name="Swann J.B."/>
            <person name="Ohta Y."/>
            <person name="Flajnik M.F."/>
            <person name="Sutoh Y."/>
            <person name="Kasahara M."/>
            <person name="Hoon S."/>
            <person name="Gangu V."/>
            <person name="Roy S.W."/>
            <person name="Irimia M."/>
            <person name="Korzh V."/>
            <person name="Kondrychyn I."/>
            <person name="Lim Z.W."/>
            <person name="Tay B.H."/>
            <person name="Tohari S."/>
            <person name="Kong K.W."/>
            <person name="Ho S."/>
            <person name="Lorente-Galdos B."/>
            <person name="Quilez J."/>
            <person name="Marques-Bonet T."/>
            <person name="Raney B.J."/>
            <person name="Ingham P.W."/>
            <person name="Tay A."/>
            <person name="Hillier L.W."/>
            <person name="Minx P."/>
            <person name="Boehm T."/>
            <person name="Wilson R.K."/>
            <person name="Brenner S."/>
            <person name="Warren W.C."/>
        </authorList>
    </citation>
    <scope>NUCLEOTIDE SEQUENCE [LARGE SCALE GENOMIC DNA]</scope>
</reference>
<reference evidence="2" key="2">
    <citation type="journal article" date="2007" name="PLoS Biol.">
        <title>Survey sequencing and comparative analysis of the elephant shark (Callorhinchus milii) genome.</title>
        <authorList>
            <person name="Venkatesh B."/>
            <person name="Kirkness E.F."/>
            <person name="Loh Y.H."/>
            <person name="Halpern A.L."/>
            <person name="Lee A.P."/>
            <person name="Johnson J."/>
            <person name="Dandona N."/>
            <person name="Viswanathan L.D."/>
            <person name="Tay A."/>
            <person name="Venter J.C."/>
            <person name="Strausberg R.L."/>
            <person name="Brenner S."/>
        </authorList>
    </citation>
    <scope>NUCLEOTIDE SEQUENCE [LARGE SCALE GENOMIC DNA]</scope>
</reference>
<accession>A0A4W3HMI6</accession>
<keyword evidence="2" id="KW-1185">Reference proteome</keyword>
<evidence type="ECO:0000313" key="1">
    <source>
        <dbReference type="Ensembl" id="ENSCMIP00000010624.1"/>
    </source>
</evidence>
<reference evidence="1" key="4">
    <citation type="submission" date="2025-08" db="UniProtKB">
        <authorList>
            <consortium name="Ensembl"/>
        </authorList>
    </citation>
    <scope>IDENTIFICATION</scope>
</reference>
<sequence>MPEDLSLQWCLQSFPPFFTPGLVSACITLGASRPHPTRRALHKCKFSVKMRQDIKTGTVYTCGVLHLSLRTGGTLYTNSAVCLF</sequence>
<organism evidence="1 2">
    <name type="scientific">Callorhinchus milii</name>
    <name type="common">Ghost shark</name>
    <dbReference type="NCBI Taxonomy" id="7868"/>
    <lineage>
        <taxon>Eukaryota</taxon>
        <taxon>Metazoa</taxon>
        <taxon>Chordata</taxon>
        <taxon>Craniata</taxon>
        <taxon>Vertebrata</taxon>
        <taxon>Chondrichthyes</taxon>
        <taxon>Holocephali</taxon>
        <taxon>Chimaeriformes</taxon>
        <taxon>Callorhinchidae</taxon>
        <taxon>Callorhinchus</taxon>
    </lineage>
</organism>
<reference evidence="2" key="1">
    <citation type="journal article" date="2006" name="Science">
        <title>Ancient noncoding elements conserved in the human genome.</title>
        <authorList>
            <person name="Venkatesh B."/>
            <person name="Kirkness E.F."/>
            <person name="Loh Y.H."/>
            <person name="Halpern A.L."/>
            <person name="Lee A.P."/>
            <person name="Johnson J."/>
            <person name="Dandona N."/>
            <person name="Viswanathan L.D."/>
            <person name="Tay A."/>
            <person name="Venter J.C."/>
            <person name="Strausberg R.L."/>
            <person name="Brenner S."/>
        </authorList>
    </citation>
    <scope>NUCLEOTIDE SEQUENCE [LARGE SCALE GENOMIC DNA]</scope>
</reference>
<name>A0A4W3HMI6_CALMI</name>
<proteinExistence type="predicted"/>
<dbReference type="AlphaFoldDB" id="A0A4W3HMI6"/>
<dbReference type="Proteomes" id="UP000314986">
    <property type="component" value="Unassembled WGS sequence"/>
</dbReference>
<dbReference type="InParanoid" id="A0A4W3HMI6"/>
<protein>
    <submittedName>
        <fullName evidence="1">Uncharacterized protein</fullName>
    </submittedName>
</protein>
<reference evidence="1" key="5">
    <citation type="submission" date="2025-09" db="UniProtKB">
        <authorList>
            <consortium name="Ensembl"/>
        </authorList>
    </citation>
    <scope>IDENTIFICATION</scope>
</reference>
<evidence type="ECO:0000313" key="2">
    <source>
        <dbReference type="Proteomes" id="UP000314986"/>
    </source>
</evidence>
<dbReference type="Ensembl" id="ENSCMIT00000010899.1">
    <property type="protein sequence ID" value="ENSCMIP00000010624.1"/>
    <property type="gene ID" value="ENSCMIG00000005598.1"/>
</dbReference>